<dbReference type="GO" id="GO:0003676">
    <property type="term" value="F:nucleic acid binding"/>
    <property type="evidence" value="ECO:0007669"/>
    <property type="project" value="InterPro"/>
</dbReference>
<keyword evidence="1" id="KW-0479">Metal-binding</keyword>
<evidence type="ECO:0000256" key="1">
    <source>
        <dbReference type="PROSITE-ProRule" id="PRU00047"/>
    </source>
</evidence>
<dbReference type="InterPro" id="IPR001878">
    <property type="entry name" value="Znf_CCHC"/>
</dbReference>
<dbReference type="GO" id="GO:0008270">
    <property type="term" value="F:zinc ion binding"/>
    <property type="evidence" value="ECO:0007669"/>
    <property type="project" value="UniProtKB-KW"/>
</dbReference>
<feature type="compositionally biased region" description="Basic and acidic residues" evidence="2">
    <location>
        <begin position="47"/>
        <end position="56"/>
    </location>
</feature>
<keyword evidence="1" id="KW-0862">Zinc</keyword>
<organism evidence="4 5">
    <name type="scientific">Lolium multiflorum</name>
    <name type="common">Italian ryegrass</name>
    <name type="synonym">Lolium perenne subsp. multiflorum</name>
    <dbReference type="NCBI Taxonomy" id="4521"/>
    <lineage>
        <taxon>Eukaryota</taxon>
        <taxon>Viridiplantae</taxon>
        <taxon>Streptophyta</taxon>
        <taxon>Embryophyta</taxon>
        <taxon>Tracheophyta</taxon>
        <taxon>Spermatophyta</taxon>
        <taxon>Magnoliopsida</taxon>
        <taxon>Liliopsida</taxon>
        <taxon>Poales</taxon>
        <taxon>Poaceae</taxon>
        <taxon>BOP clade</taxon>
        <taxon>Pooideae</taxon>
        <taxon>Poodae</taxon>
        <taxon>Poeae</taxon>
        <taxon>Poeae Chloroplast Group 2 (Poeae type)</taxon>
        <taxon>Loliodinae</taxon>
        <taxon>Loliinae</taxon>
        <taxon>Lolium</taxon>
    </lineage>
</organism>
<dbReference type="EMBL" id="JAUUTY010000002">
    <property type="protein sequence ID" value="KAK1685188.1"/>
    <property type="molecule type" value="Genomic_DNA"/>
</dbReference>
<gene>
    <name evidence="4" type="ORF">QYE76_046036</name>
</gene>
<evidence type="ECO:0000313" key="4">
    <source>
        <dbReference type="EMBL" id="KAK1685188.1"/>
    </source>
</evidence>
<evidence type="ECO:0000256" key="2">
    <source>
        <dbReference type="SAM" id="MobiDB-lite"/>
    </source>
</evidence>
<feature type="domain" description="CCHC-type" evidence="3">
    <location>
        <begin position="132"/>
        <end position="145"/>
    </location>
</feature>
<comment type="caution">
    <text evidence="4">The sequence shown here is derived from an EMBL/GenBank/DDBJ whole genome shotgun (WGS) entry which is preliminary data.</text>
</comment>
<feature type="region of interest" description="Disordered" evidence="2">
    <location>
        <begin position="1"/>
        <end position="59"/>
    </location>
</feature>
<name>A0AAD8X0Q2_LOLMU</name>
<dbReference type="PROSITE" id="PS50158">
    <property type="entry name" value="ZF_CCHC"/>
    <property type="match status" value="1"/>
</dbReference>
<evidence type="ECO:0000259" key="3">
    <source>
        <dbReference type="PROSITE" id="PS50158"/>
    </source>
</evidence>
<sequence>MDRERSYRGKRPFDVVDDNRERSRDHELRQRLEREEEEHRRQQAQRDQARDRERSGYNHHRRSHHSLCILLPLPHLPIWDRANARLQSPRRTEETSAGAKDPARGWSCPCCPRAGCRGPSTSHQDATHITYYNCGNQGHVQRDCKAKPCEVQEGCGHPTTMCAIFSKSPGSLYWDDSEDNAKASSATRCPTMRCTSLQPTLL</sequence>
<keyword evidence="5" id="KW-1185">Reference proteome</keyword>
<evidence type="ECO:0000313" key="5">
    <source>
        <dbReference type="Proteomes" id="UP001231189"/>
    </source>
</evidence>
<dbReference type="AlphaFoldDB" id="A0AAD8X0Q2"/>
<keyword evidence="1" id="KW-0863">Zinc-finger</keyword>
<dbReference type="Proteomes" id="UP001231189">
    <property type="component" value="Unassembled WGS sequence"/>
</dbReference>
<reference evidence="4" key="1">
    <citation type="submission" date="2023-07" db="EMBL/GenBank/DDBJ databases">
        <title>A chromosome-level genome assembly of Lolium multiflorum.</title>
        <authorList>
            <person name="Chen Y."/>
            <person name="Copetti D."/>
            <person name="Kolliker R."/>
            <person name="Studer B."/>
        </authorList>
    </citation>
    <scope>NUCLEOTIDE SEQUENCE</scope>
    <source>
        <strain evidence="4">02402/16</strain>
        <tissue evidence="4">Leaf</tissue>
    </source>
</reference>
<proteinExistence type="predicted"/>
<dbReference type="Pfam" id="PF00098">
    <property type="entry name" value="zf-CCHC"/>
    <property type="match status" value="1"/>
</dbReference>
<protein>
    <recommendedName>
        <fullName evidence="3">CCHC-type domain-containing protein</fullName>
    </recommendedName>
</protein>
<accession>A0AAD8X0Q2</accession>
<feature type="compositionally biased region" description="Basic and acidic residues" evidence="2">
    <location>
        <begin position="1"/>
        <end position="41"/>
    </location>
</feature>